<accession>A0AAF0FSM3</accession>
<evidence type="ECO:0000313" key="2">
    <source>
        <dbReference type="Proteomes" id="UP001218895"/>
    </source>
</evidence>
<organism evidence="1 2">
    <name type="scientific">Methanomicrobium antiquum</name>
    <dbReference type="NCBI Taxonomy" id="487686"/>
    <lineage>
        <taxon>Archaea</taxon>
        <taxon>Methanobacteriati</taxon>
        <taxon>Methanobacteriota</taxon>
        <taxon>Stenosarchaea group</taxon>
        <taxon>Methanomicrobia</taxon>
        <taxon>Methanomicrobiales</taxon>
        <taxon>Methanomicrobiaceae</taxon>
        <taxon>Methanomicrobium</taxon>
    </lineage>
</organism>
<dbReference type="GeneID" id="79949134"/>
<evidence type="ECO:0000313" key="1">
    <source>
        <dbReference type="EMBL" id="WFN37191.1"/>
    </source>
</evidence>
<keyword evidence="2" id="KW-1185">Reference proteome</keyword>
<dbReference type="AlphaFoldDB" id="A0AAF0FSM3"/>
<name>A0AAF0FSM3_9EURY</name>
<protein>
    <submittedName>
        <fullName evidence="1">Uncharacterized protein</fullName>
    </submittedName>
</protein>
<reference evidence="1" key="1">
    <citation type="submission" date="2022-01" db="EMBL/GenBank/DDBJ databases">
        <title>Complete genome of Methanomicrobium antiquum DSM 21220.</title>
        <authorList>
            <person name="Chen S.-C."/>
            <person name="You Y.-T."/>
            <person name="Zhou Y.-Z."/>
            <person name="Lai M.-C."/>
        </authorList>
    </citation>
    <scope>NUCLEOTIDE SEQUENCE</scope>
    <source>
        <strain evidence="1">DSM 21220</strain>
    </source>
</reference>
<proteinExistence type="predicted"/>
<dbReference type="EMBL" id="CP091092">
    <property type="protein sequence ID" value="WFN37191.1"/>
    <property type="molecule type" value="Genomic_DNA"/>
</dbReference>
<dbReference type="KEGG" id="manq:L1994_02025"/>
<dbReference type="RefSeq" id="WP_278100030.1">
    <property type="nucleotide sequence ID" value="NZ_CP091092.1"/>
</dbReference>
<gene>
    <name evidence="1" type="ORF">L1994_02025</name>
</gene>
<sequence>MTLKYIFVTVIVVLVTKMSKWNYTGKDVSKEKAEESLKTIKDACFGCDVHRPDCSIAKAAGDISAMIEEERL</sequence>
<dbReference type="Proteomes" id="UP001218895">
    <property type="component" value="Chromosome"/>
</dbReference>